<feature type="region of interest" description="Disordered" evidence="1">
    <location>
        <begin position="63"/>
        <end position="112"/>
    </location>
</feature>
<feature type="region of interest" description="Disordered" evidence="1">
    <location>
        <begin position="1072"/>
        <end position="1098"/>
    </location>
</feature>
<evidence type="ECO:0000313" key="3">
    <source>
        <dbReference type="Proteomes" id="UP000007799"/>
    </source>
</evidence>
<keyword evidence="3" id="KW-1185">Reference proteome</keyword>
<evidence type="ECO:0008006" key="4">
    <source>
        <dbReference type="Google" id="ProtNLM"/>
    </source>
</evidence>
<organism evidence="3">
    <name type="scientific">Salpingoeca rosetta (strain ATCC 50818 / BSB-021)</name>
    <dbReference type="NCBI Taxonomy" id="946362"/>
    <lineage>
        <taxon>Eukaryota</taxon>
        <taxon>Choanoflagellata</taxon>
        <taxon>Craspedida</taxon>
        <taxon>Salpingoecidae</taxon>
        <taxon>Salpingoeca</taxon>
    </lineage>
</organism>
<evidence type="ECO:0000256" key="1">
    <source>
        <dbReference type="SAM" id="MobiDB-lite"/>
    </source>
</evidence>
<dbReference type="RefSeq" id="XP_004988343.1">
    <property type="nucleotide sequence ID" value="XM_004988286.1"/>
</dbReference>
<accession>F2UQW3</accession>
<name>F2UQW3_SALR5</name>
<dbReference type="SUPFAM" id="SSF48371">
    <property type="entry name" value="ARM repeat"/>
    <property type="match status" value="1"/>
</dbReference>
<dbReference type="GeneID" id="16068871"/>
<proteinExistence type="predicted"/>
<feature type="region of interest" description="Disordered" evidence="1">
    <location>
        <begin position="662"/>
        <end position="792"/>
    </location>
</feature>
<dbReference type="OrthoDB" id="435593at2759"/>
<evidence type="ECO:0000313" key="2">
    <source>
        <dbReference type="EMBL" id="EGD80018.1"/>
    </source>
</evidence>
<feature type="compositionally biased region" description="Basic residues" evidence="1">
    <location>
        <begin position="666"/>
        <end position="676"/>
    </location>
</feature>
<gene>
    <name evidence="2" type="ORF">PTSG_10292</name>
</gene>
<dbReference type="AlphaFoldDB" id="F2UQW3"/>
<dbReference type="Gene3D" id="1.25.10.10">
    <property type="entry name" value="Leucine-rich Repeat Variant"/>
    <property type="match status" value="1"/>
</dbReference>
<protein>
    <recommendedName>
        <fullName evidence="4">Exportin-1/Importin-beta-like domain-containing protein</fullName>
    </recommendedName>
</protein>
<dbReference type="KEGG" id="sre:PTSG_10292"/>
<dbReference type="EMBL" id="GL832990">
    <property type="protein sequence ID" value="EGD80018.1"/>
    <property type="molecule type" value="Genomic_DNA"/>
</dbReference>
<reference evidence="2" key="1">
    <citation type="submission" date="2009-08" db="EMBL/GenBank/DDBJ databases">
        <title>Annotation of Salpingoeca rosetta.</title>
        <authorList>
            <consortium name="The Broad Institute Genome Sequencing Platform"/>
            <person name="Russ C."/>
            <person name="Cuomo C."/>
            <person name="Burger G."/>
            <person name="Gray M.W."/>
            <person name="Holland P.W.H."/>
            <person name="King N."/>
            <person name="Lang F.B.F."/>
            <person name="Roger A.J."/>
            <person name="Ruiz-Trillo I."/>
            <person name="Young S.K."/>
            <person name="Zeng Q."/>
            <person name="Gargeya S."/>
            <person name="Alvarado L."/>
            <person name="Berlin A."/>
            <person name="Chapman S.B."/>
            <person name="Chen Z."/>
            <person name="Freedman E."/>
            <person name="Gellesch M."/>
            <person name="Goldberg J."/>
            <person name="Griggs A."/>
            <person name="Gujja S."/>
            <person name="Heilman E."/>
            <person name="Heiman D."/>
            <person name="Howarth C."/>
            <person name="Mehta T."/>
            <person name="Neiman D."/>
            <person name="Pearson M."/>
            <person name="Roberts A."/>
            <person name="Saif S."/>
            <person name="Shea T."/>
            <person name="Shenoy N."/>
            <person name="Sisk P."/>
            <person name="Stolte C."/>
            <person name="Sykes S."/>
            <person name="White J."/>
            <person name="Yandava C."/>
            <person name="Haas B."/>
            <person name="Nusbaum C."/>
            <person name="Birren B."/>
        </authorList>
    </citation>
    <scope>NUCLEOTIDE SEQUENCE [LARGE SCALE GENOMIC DNA]</scope>
    <source>
        <strain evidence="2">ATCC 50818</strain>
    </source>
</reference>
<dbReference type="InParanoid" id="F2UQW3"/>
<sequence length="1098" mass="118597">MLAAQGAVAHLRARLLPEDVDQSTFIQYITAALMQYKSVKPLRNQFTLIMCVYVLRHHHPVIRHPRQRPPHAGLPYTAPHAHTTDTAPVGSGDTSAPASGASIGTDASGDDQSTGVMAALSELRDHILAQDPSAEWLWMHIVSLIPEEVDRKEFKLATAERNALHQILREHAGMIITHGMDRMDSRENPSLFQACVRVCNAWCASGFVTFADMKPVIASLISWLQHTAAEAVQAGTDVYLDEDVMFTRVTELLMTCTETFTTGEATAFMGDQVLIIADGCHHYLSLARLVRSFVCCAKAHLFTDLQTEQWQLLLEHSIACTSSANPRIADEMVLLWSTLPETLKSHPMTQAAVLPYLKRALEAVVFQGQLPQAVTADGDEWDRITTLRESVRACLRNMLYDIPGLGPWFVNAVTTALRDALRTVTEDTWPQAEALIHGTSAVARRLFDALDADTEEGACQRAFVELCCQVPEHPAMLCTVALLFGVITTMLPGALLPMVRHTVMKGLSFSEEADVFPMRIYEDHVSVVALIKLARVLPDPAFFSELWQAYQSPQVQQSLTVRSFNLLLEAICETLCHPEVAQDQAAVAEFLNAFFNETARVVASNAIGEDLDNAFARIQVISRTIRKEPSSACLHATWMAHLDASTEGTLLKSCLTAAIATSQQHQHQHQHQHQQHHGSVTPPALVHPRTASLSRTQRHSRSASPHHHPSSRSQSPHAAQPPLPSSSSLSPSTSALAPATAAVTSATSTTGAATSNTTAAVTGTPTAASTPGSTSTTPTRPTLAPRSQSDVPVIGDGRATWLPAPQCISGLCECMEVVLTNLAVYSDQLGQQVLAAVGSWQPVFTSPHDPKVLEMVTMRSSECAAIVPVLVSALRMHAAYSQDEACFQSFCDLVSCCCTMRPDAVAQSGALPDILSTYLHAPIAEIAARNRAPFTDKPLVSSLCRMAGVVLTAQTAPQRLLLADVYGEGEASEGEAGRVLNTLLLAVCGGLPSWALDDIMQAIRTIMECLSADVTSQLLYGAMCQPTFARPDVSDKAKLIFLEDFQRLGATSDWKRLKNAVKKFCGGKKKNTSGTPAIGGGSGGGSGGRVRTRSAPTI</sequence>
<feature type="compositionally biased region" description="Basic residues" evidence="1">
    <location>
        <begin position="696"/>
        <end position="710"/>
    </location>
</feature>
<feature type="compositionally biased region" description="Gly residues" evidence="1">
    <location>
        <begin position="1077"/>
        <end position="1088"/>
    </location>
</feature>
<feature type="compositionally biased region" description="Low complexity" evidence="1">
    <location>
        <begin position="725"/>
        <end position="787"/>
    </location>
</feature>
<dbReference type="InterPro" id="IPR016024">
    <property type="entry name" value="ARM-type_fold"/>
</dbReference>
<feature type="compositionally biased region" description="Low complexity" evidence="1">
    <location>
        <begin position="77"/>
        <end position="88"/>
    </location>
</feature>
<dbReference type="InterPro" id="IPR011989">
    <property type="entry name" value="ARM-like"/>
</dbReference>
<dbReference type="Proteomes" id="UP000007799">
    <property type="component" value="Unassembled WGS sequence"/>
</dbReference>